<dbReference type="Pfam" id="PF02826">
    <property type="entry name" value="2-Hacid_dh_C"/>
    <property type="match status" value="1"/>
</dbReference>
<dbReference type="PROSITE" id="PS00671">
    <property type="entry name" value="D_2_HYDROXYACID_DH_3"/>
    <property type="match status" value="1"/>
</dbReference>
<evidence type="ECO:0000256" key="1">
    <source>
        <dbReference type="ARBA" id="ARBA00023002"/>
    </source>
</evidence>
<evidence type="ECO:0000256" key="2">
    <source>
        <dbReference type="ARBA" id="ARBA00023027"/>
    </source>
</evidence>
<dbReference type="Gene3D" id="3.40.50.720">
    <property type="entry name" value="NAD(P)-binding Rossmann-like Domain"/>
    <property type="match status" value="2"/>
</dbReference>
<dbReference type="InterPro" id="IPR036291">
    <property type="entry name" value="NAD(P)-bd_dom_sf"/>
</dbReference>
<accession>A0ABY2X3Z2</accession>
<reference evidence="6 7" key="1">
    <citation type="submission" date="2019-05" db="EMBL/GenBank/DDBJ databases">
        <title>Ruegeria sp. nov., isolated from tidal flat.</title>
        <authorList>
            <person name="Kim W."/>
        </authorList>
    </citation>
    <scope>NUCLEOTIDE SEQUENCE [LARGE SCALE GENOMIC DNA]</scope>
    <source>
        <strain evidence="6 7">CAU 1488</strain>
    </source>
</reference>
<dbReference type="EMBL" id="VCPD01000001">
    <property type="protein sequence ID" value="TMV09808.1"/>
    <property type="molecule type" value="Genomic_DNA"/>
</dbReference>
<dbReference type="SUPFAM" id="SSF51735">
    <property type="entry name" value="NAD(P)-binding Rossmann-fold domains"/>
    <property type="match status" value="1"/>
</dbReference>
<organism evidence="6 7">
    <name type="scientific">Ruegeria sediminis</name>
    <dbReference type="NCBI Taxonomy" id="2583820"/>
    <lineage>
        <taxon>Bacteria</taxon>
        <taxon>Pseudomonadati</taxon>
        <taxon>Pseudomonadota</taxon>
        <taxon>Alphaproteobacteria</taxon>
        <taxon>Rhodobacterales</taxon>
        <taxon>Roseobacteraceae</taxon>
        <taxon>Ruegeria</taxon>
    </lineage>
</organism>
<dbReference type="Pfam" id="PF00389">
    <property type="entry name" value="2-Hacid_dh"/>
    <property type="match status" value="1"/>
</dbReference>
<protein>
    <submittedName>
        <fullName evidence="6">D-glycerate dehydrogenase</fullName>
    </submittedName>
</protein>
<dbReference type="InterPro" id="IPR050223">
    <property type="entry name" value="D-isomer_2-hydroxyacid_DH"/>
</dbReference>
<feature type="domain" description="D-isomer specific 2-hydroxyacid dehydrogenase catalytic" evidence="4">
    <location>
        <begin position="7"/>
        <end position="316"/>
    </location>
</feature>
<comment type="caution">
    <text evidence="6">The sequence shown here is derived from an EMBL/GenBank/DDBJ whole genome shotgun (WGS) entry which is preliminary data.</text>
</comment>
<feature type="domain" description="D-isomer specific 2-hydroxyacid dehydrogenase NAD-binding" evidence="5">
    <location>
        <begin position="109"/>
        <end position="285"/>
    </location>
</feature>
<gene>
    <name evidence="6" type="ORF">FGK63_01690</name>
</gene>
<evidence type="ECO:0000256" key="3">
    <source>
        <dbReference type="RuleBase" id="RU003719"/>
    </source>
</evidence>
<keyword evidence="1 3" id="KW-0560">Oxidoreductase</keyword>
<dbReference type="Proteomes" id="UP001193035">
    <property type="component" value="Unassembled WGS sequence"/>
</dbReference>
<dbReference type="PANTHER" id="PTHR10996:SF178">
    <property type="entry name" value="2-HYDROXYACID DEHYDROGENASE YGL185C-RELATED"/>
    <property type="match status" value="1"/>
</dbReference>
<dbReference type="RefSeq" id="WP_138839867.1">
    <property type="nucleotide sequence ID" value="NZ_VCPD01000001.1"/>
</dbReference>
<sequence length="318" mass="33634">MKLWITRPMPPAVEARARADFDVEIRTGTTPLTLDEMHHALTGFDAVIPTLGDMFSAGVFAAVPRPRCKLLANFGVGYNHIDVLAAKATGVQVSNTPGAVTDATADIAMTLLLATARRAGEGERLVRSGQWQGWHPTQMLGQHVTGKRVGIVGLGRIGQAIARRCHFGFGMQVAYVARGRKELDFPADFAADLTALASGVDFLVVAVPGGAATRHLIDAGVLDAMKPTAMLINIARGEVVDEAALIAALRSGRIAGAGLDVYEFEPKVPEALLEMENVTLLPHLGTATEEVRTNMGLMALDNVAAFAEGRALPNAVTP</sequence>
<dbReference type="CDD" id="cd05301">
    <property type="entry name" value="GDH"/>
    <property type="match status" value="1"/>
</dbReference>
<proteinExistence type="inferred from homology"/>
<dbReference type="InterPro" id="IPR006140">
    <property type="entry name" value="D-isomer_DH_NAD-bd"/>
</dbReference>
<evidence type="ECO:0000313" key="7">
    <source>
        <dbReference type="Proteomes" id="UP001193035"/>
    </source>
</evidence>
<name>A0ABY2X3Z2_9RHOB</name>
<dbReference type="InterPro" id="IPR029753">
    <property type="entry name" value="D-isomer_DH_CS"/>
</dbReference>
<dbReference type="PANTHER" id="PTHR10996">
    <property type="entry name" value="2-HYDROXYACID DEHYDROGENASE-RELATED"/>
    <property type="match status" value="1"/>
</dbReference>
<dbReference type="InterPro" id="IPR006139">
    <property type="entry name" value="D-isomer_2_OHA_DH_cat_dom"/>
</dbReference>
<evidence type="ECO:0000259" key="4">
    <source>
        <dbReference type="Pfam" id="PF00389"/>
    </source>
</evidence>
<dbReference type="SUPFAM" id="SSF52283">
    <property type="entry name" value="Formate/glycerate dehydrogenase catalytic domain-like"/>
    <property type="match status" value="1"/>
</dbReference>
<comment type="similarity">
    <text evidence="3">Belongs to the D-isomer specific 2-hydroxyacid dehydrogenase family.</text>
</comment>
<keyword evidence="7" id="KW-1185">Reference proteome</keyword>
<keyword evidence="2" id="KW-0520">NAD</keyword>
<evidence type="ECO:0000313" key="6">
    <source>
        <dbReference type="EMBL" id="TMV09808.1"/>
    </source>
</evidence>
<evidence type="ECO:0000259" key="5">
    <source>
        <dbReference type="Pfam" id="PF02826"/>
    </source>
</evidence>